<sequence>MVVGLLGATEPPRPLLSRFRTFPVMPSYFNHDYGHRDRGNCQIWKGERVMDPREPKRLKAPLFEVRPRGSKASSSLWRSHPYRFEPFHVIHACINDI</sequence>
<keyword evidence="2" id="KW-1185">Reference proteome</keyword>
<proteinExistence type="predicted"/>
<evidence type="ECO:0000313" key="2">
    <source>
        <dbReference type="Proteomes" id="UP000233551"/>
    </source>
</evidence>
<organism evidence="1 2">
    <name type="scientific">Punica granatum</name>
    <name type="common">Pomegranate</name>
    <dbReference type="NCBI Taxonomy" id="22663"/>
    <lineage>
        <taxon>Eukaryota</taxon>
        <taxon>Viridiplantae</taxon>
        <taxon>Streptophyta</taxon>
        <taxon>Embryophyta</taxon>
        <taxon>Tracheophyta</taxon>
        <taxon>Spermatophyta</taxon>
        <taxon>Magnoliopsida</taxon>
        <taxon>eudicotyledons</taxon>
        <taxon>Gunneridae</taxon>
        <taxon>Pentapetalae</taxon>
        <taxon>rosids</taxon>
        <taxon>malvids</taxon>
        <taxon>Myrtales</taxon>
        <taxon>Lythraceae</taxon>
        <taxon>Punica</taxon>
    </lineage>
</organism>
<dbReference type="AlphaFoldDB" id="A0A2I0JJF9"/>
<name>A0A2I0JJF9_PUNGR</name>
<gene>
    <name evidence="1" type="ORF">CRG98_023514</name>
</gene>
<reference evidence="1 2" key="1">
    <citation type="submission" date="2017-11" db="EMBL/GenBank/DDBJ databases">
        <title>De-novo sequencing of pomegranate (Punica granatum L.) genome.</title>
        <authorList>
            <person name="Akparov Z."/>
            <person name="Amiraslanov A."/>
            <person name="Hajiyeva S."/>
            <person name="Abbasov M."/>
            <person name="Kaur K."/>
            <person name="Hamwieh A."/>
            <person name="Solovyev V."/>
            <person name="Salamov A."/>
            <person name="Braich B."/>
            <person name="Kosarev P."/>
            <person name="Mahmoud A."/>
            <person name="Hajiyev E."/>
            <person name="Babayeva S."/>
            <person name="Izzatullayeva V."/>
            <person name="Mammadov A."/>
            <person name="Mammadov A."/>
            <person name="Sharifova S."/>
            <person name="Ojaghi J."/>
            <person name="Eynullazada K."/>
            <person name="Bayramov B."/>
            <person name="Abdulazimova A."/>
            <person name="Shahmuradov I."/>
        </authorList>
    </citation>
    <scope>NUCLEOTIDE SEQUENCE [LARGE SCALE GENOMIC DNA]</scope>
    <source>
        <strain evidence="2">cv. AG2017</strain>
        <tissue evidence="1">Leaf</tissue>
    </source>
</reference>
<comment type="caution">
    <text evidence="1">The sequence shown here is derived from an EMBL/GenBank/DDBJ whole genome shotgun (WGS) entry which is preliminary data.</text>
</comment>
<protein>
    <submittedName>
        <fullName evidence="1">Uncharacterized protein</fullName>
    </submittedName>
</protein>
<dbReference type="Proteomes" id="UP000233551">
    <property type="component" value="Unassembled WGS sequence"/>
</dbReference>
<dbReference type="EMBL" id="PGOL01001629">
    <property type="protein sequence ID" value="PKI56093.1"/>
    <property type="molecule type" value="Genomic_DNA"/>
</dbReference>
<evidence type="ECO:0000313" key="1">
    <source>
        <dbReference type="EMBL" id="PKI56093.1"/>
    </source>
</evidence>
<accession>A0A2I0JJF9</accession>